<name>A0A9P3QDQ0_9MYCO</name>
<dbReference type="RefSeq" id="WP_236982954.1">
    <property type="nucleotide sequence ID" value="NZ_BRXF01000080.1"/>
</dbReference>
<keyword evidence="2" id="KW-1185">Reference proteome</keyword>
<dbReference type="Proteomes" id="UP001064782">
    <property type="component" value="Unassembled WGS sequence"/>
</dbReference>
<reference evidence="1" key="1">
    <citation type="submission" date="2022-08" db="EMBL/GenBank/DDBJ databases">
        <title>Mycobacterium kiyosense sp. nov., scotochromogenic slow-glowing species isolated from respiratory specimens.</title>
        <authorList>
            <person name="Fukano H."/>
            <person name="Kazumi Y."/>
            <person name="Sakagami N."/>
            <person name="Ato M."/>
            <person name="Mitarai S."/>
            <person name="Hoshino Y."/>
        </authorList>
    </citation>
    <scope>NUCLEOTIDE SEQUENCE</scope>
    <source>
        <strain evidence="1">1413</strain>
    </source>
</reference>
<evidence type="ECO:0000313" key="2">
    <source>
        <dbReference type="Proteomes" id="UP001064782"/>
    </source>
</evidence>
<sequence length="159" mass="17222">MARKREPDAKVAALAETRTLNPRPEAVEDEQFGSSEFFDARDVVQVKYEMVRRVRVDRAPVTAAAAAFGFSRPSYYEAAAAVDREGLGGLVPAKPGPRRAHKLTDEVIAYVQQLREQDPGMVSAQLAAAIAAKFAISVHPRSVERALARAESSKSGDGQ</sequence>
<dbReference type="InterPro" id="IPR009057">
    <property type="entry name" value="Homeodomain-like_sf"/>
</dbReference>
<accession>A0A9P3QDQ0</accession>
<protein>
    <submittedName>
        <fullName evidence="1">Uncharacterized protein</fullName>
    </submittedName>
</protein>
<proteinExistence type="predicted"/>
<evidence type="ECO:0000313" key="1">
    <source>
        <dbReference type="EMBL" id="GLD33609.1"/>
    </source>
</evidence>
<comment type="caution">
    <text evidence="1">The sequence shown here is derived from an EMBL/GenBank/DDBJ whole genome shotgun (WGS) entry which is preliminary data.</text>
</comment>
<organism evidence="1 2">
    <name type="scientific">Mycobacterium kiyosense</name>
    <dbReference type="NCBI Taxonomy" id="2871094"/>
    <lineage>
        <taxon>Bacteria</taxon>
        <taxon>Bacillati</taxon>
        <taxon>Actinomycetota</taxon>
        <taxon>Actinomycetes</taxon>
        <taxon>Mycobacteriales</taxon>
        <taxon>Mycobacteriaceae</taxon>
        <taxon>Mycobacterium</taxon>
    </lineage>
</organism>
<dbReference type="AlphaFoldDB" id="A0A9P3QDQ0"/>
<gene>
    <name evidence="1" type="ORF">Mkiyose1413_54920</name>
</gene>
<dbReference type="EMBL" id="BRZI01000091">
    <property type="protein sequence ID" value="GLD33609.1"/>
    <property type="molecule type" value="Genomic_DNA"/>
</dbReference>
<dbReference type="Pfam" id="PF13565">
    <property type="entry name" value="HTH_32"/>
    <property type="match status" value="1"/>
</dbReference>
<dbReference type="SUPFAM" id="SSF46689">
    <property type="entry name" value="Homeodomain-like"/>
    <property type="match status" value="1"/>
</dbReference>